<dbReference type="EMBL" id="QGKV02000759">
    <property type="protein sequence ID" value="KAF3567987.1"/>
    <property type="molecule type" value="Genomic_DNA"/>
</dbReference>
<sequence>MEGLGSVCCSPVKSGVRRTGCHRKKSNFYVTTRPVGTTCPVGPRHKVKDTHVYIPDISVCPVTGPKTSDQLVTTHPGGVLLKGEVLGSRLTNNLTMKSERTHNGGVGVGALQGYEPDSEFGLGELAMSMSVAASVSVFLGRIRLSLPRHCLCFLEFRRASLLILRSKLNNVWKPPRTSPGLK</sequence>
<name>A0ABQ7D6A2_BRACR</name>
<protein>
    <submittedName>
        <fullName evidence="1">Uncharacterized protein</fullName>
    </submittedName>
</protein>
<proteinExistence type="predicted"/>
<organism evidence="1 2">
    <name type="scientific">Brassica cretica</name>
    <name type="common">Mustard</name>
    <dbReference type="NCBI Taxonomy" id="69181"/>
    <lineage>
        <taxon>Eukaryota</taxon>
        <taxon>Viridiplantae</taxon>
        <taxon>Streptophyta</taxon>
        <taxon>Embryophyta</taxon>
        <taxon>Tracheophyta</taxon>
        <taxon>Spermatophyta</taxon>
        <taxon>Magnoliopsida</taxon>
        <taxon>eudicotyledons</taxon>
        <taxon>Gunneridae</taxon>
        <taxon>Pentapetalae</taxon>
        <taxon>rosids</taxon>
        <taxon>malvids</taxon>
        <taxon>Brassicales</taxon>
        <taxon>Brassicaceae</taxon>
        <taxon>Brassiceae</taxon>
        <taxon>Brassica</taxon>
    </lineage>
</organism>
<evidence type="ECO:0000313" key="1">
    <source>
        <dbReference type="EMBL" id="KAF3567987.1"/>
    </source>
</evidence>
<comment type="caution">
    <text evidence="1">The sequence shown here is derived from an EMBL/GenBank/DDBJ whole genome shotgun (WGS) entry which is preliminary data.</text>
</comment>
<reference evidence="1 2" key="1">
    <citation type="journal article" date="2020" name="BMC Genomics">
        <title>Intraspecific diversification of the crop wild relative Brassica cretica Lam. using demographic model selection.</title>
        <authorList>
            <person name="Kioukis A."/>
            <person name="Michalopoulou V.A."/>
            <person name="Briers L."/>
            <person name="Pirintsos S."/>
            <person name="Studholme D.J."/>
            <person name="Pavlidis P."/>
            <person name="Sarris P.F."/>
        </authorList>
    </citation>
    <scope>NUCLEOTIDE SEQUENCE [LARGE SCALE GENOMIC DNA]</scope>
    <source>
        <strain evidence="2">cv. PFS-1207/04</strain>
    </source>
</reference>
<accession>A0ABQ7D6A2</accession>
<dbReference type="Proteomes" id="UP000266723">
    <property type="component" value="Unassembled WGS sequence"/>
</dbReference>
<gene>
    <name evidence="1" type="ORF">DY000_02016364</name>
</gene>
<evidence type="ECO:0000313" key="2">
    <source>
        <dbReference type="Proteomes" id="UP000266723"/>
    </source>
</evidence>
<keyword evidence="2" id="KW-1185">Reference proteome</keyword>